<sequence length="178" mass="19232">MVEFIFYFFCFVAVLSALVILFSKNILYAAFSLVATFMAVAGIYVIAGAEFVAITQIMVYVGGIVVLLIFGVMLTNKISGKAMITESRNKFSGAIVMISLSALLIYAIFRINFSALQSQSIIDNHTNNPAEGFNNINHLGIGLMSDYILPFEIAAVLLLIALVGAATVAGYKERSDGH</sequence>
<organism evidence="3 4">
    <name type="scientific">Fulvivirga marina</name>
    <dbReference type="NCBI Taxonomy" id="2494733"/>
    <lineage>
        <taxon>Bacteria</taxon>
        <taxon>Pseudomonadati</taxon>
        <taxon>Bacteroidota</taxon>
        <taxon>Cytophagia</taxon>
        <taxon>Cytophagales</taxon>
        <taxon>Fulvivirgaceae</taxon>
        <taxon>Fulvivirga</taxon>
    </lineage>
</organism>
<keyword evidence="2" id="KW-1133">Transmembrane helix</keyword>
<dbReference type="GO" id="GO:0008137">
    <property type="term" value="F:NADH dehydrogenase (ubiquinone) activity"/>
    <property type="evidence" value="ECO:0007669"/>
    <property type="project" value="UniProtKB-UniRule"/>
</dbReference>
<feature type="transmembrane region" description="Helical" evidence="2">
    <location>
        <begin position="147"/>
        <end position="171"/>
    </location>
</feature>
<name>A0A937KBD3_9BACT</name>
<feature type="transmembrane region" description="Helical" evidence="2">
    <location>
        <begin position="94"/>
        <end position="113"/>
    </location>
</feature>
<evidence type="ECO:0000256" key="2">
    <source>
        <dbReference type="RuleBase" id="RU004429"/>
    </source>
</evidence>
<dbReference type="EC" id="7.1.1.-" evidence="2"/>
<dbReference type="Gene3D" id="1.20.120.1200">
    <property type="entry name" value="NADH-ubiquinone/plastoquinone oxidoreductase chain 6, subunit NuoJ"/>
    <property type="match status" value="1"/>
</dbReference>
<comment type="caution">
    <text evidence="3">The sequence shown here is derived from an EMBL/GenBank/DDBJ whole genome shotgun (WGS) entry which is preliminary data.</text>
</comment>
<keyword evidence="4" id="KW-1185">Reference proteome</keyword>
<comment type="similarity">
    <text evidence="1 2">Belongs to the complex I subunit 6 family.</text>
</comment>
<dbReference type="Proteomes" id="UP000614216">
    <property type="component" value="Unassembled WGS sequence"/>
</dbReference>
<accession>A0A937KBD3</accession>
<comment type="catalytic activity">
    <reaction evidence="2">
        <text>a quinone + NADH + 5 H(+)(in) = a quinol + NAD(+) + 4 H(+)(out)</text>
        <dbReference type="Rhea" id="RHEA:57888"/>
        <dbReference type="ChEBI" id="CHEBI:15378"/>
        <dbReference type="ChEBI" id="CHEBI:24646"/>
        <dbReference type="ChEBI" id="CHEBI:57540"/>
        <dbReference type="ChEBI" id="CHEBI:57945"/>
        <dbReference type="ChEBI" id="CHEBI:132124"/>
    </reaction>
</comment>
<dbReference type="GO" id="GO:0048038">
    <property type="term" value="F:quinone binding"/>
    <property type="evidence" value="ECO:0007669"/>
    <property type="project" value="UniProtKB-UniRule"/>
</dbReference>
<keyword evidence="2" id="KW-1003">Cell membrane</keyword>
<reference evidence="3" key="1">
    <citation type="submission" date="2021-01" db="EMBL/GenBank/DDBJ databases">
        <title>Fulvivirga kasyanovii gen. nov., sp nov., a novel member of the phylum Bacteroidetes isolated from seawater in a mussel farm.</title>
        <authorList>
            <person name="Zhao L.-H."/>
            <person name="Wang Z.-J."/>
        </authorList>
    </citation>
    <scope>NUCLEOTIDE SEQUENCE</scope>
    <source>
        <strain evidence="3">29W222</strain>
    </source>
</reference>
<keyword evidence="2" id="KW-0520">NAD</keyword>
<feature type="transmembrane region" description="Helical" evidence="2">
    <location>
        <begin position="53"/>
        <end position="74"/>
    </location>
</feature>
<gene>
    <name evidence="3" type="ORF">JMN32_05765</name>
</gene>
<keyword evidence="2" id="KW-0472">Membrane</keyword>
<dbReference type="EMBL" id="JAEUGD010000018">
    <property type="protein sequence ID" value="MBL6445804.1"/>
    <property type="molecule type" value="Genomic_DNA"/>
</dbReference>
<dbReference type="RefSeq" id="WP_202855351.1">
    <property type="nucleotide sequence ID" value="NZ_JAEUGD010000018.1"/>
</dbReference>
<dbReference type="InterPro" id="IPR042106">
    <property type="entry name" value="Nuo/plastoQ_OxRdtase_6_NuoJ"/>
</dbReference>
<protein>
    <recommendedName>
        <fullName evidence="2">NADH-quinone oxidoreductase subunit J</fullName>
        <ecNumber evidence="2">7.1.1.-</ecNumber>
    </recommendedName>
</protein>
<comment type="subcellular location">
    <subcellularLocation>
        <location evidence="2">Cell membrane</location>
        <topology evidence="2">Multi-pass membrane protein</topology>
    </subcellularLocation>
</comment>
<evidence type="ECO:0000313" key="3">
    <source>
        <dbReference type="EMBL" id="MBL6445804.1"/>
    </source>
</evidence>
<dbReference type="PANTHER" id="PTHR33269">
    <property type="entry name" value="NADH-UBIQUINONE OXIDOREDUCTASE CHAIN 6"/>
    <property type="match status" value="1"/>
</dbReference>
<dbReference type="AlphaFoldDB" id="A0A937KBD3"/>
<dbReference type="Pfam" id="PF00499">
    <property type="entry name" value="Oxidored_q3"/>
    <property type="match status" value="1"/>
</dbReference>
<feature type="transmembrane region" description="Helical" evidence="2">
    <location>
        <begin position="6"/>
        <end position="22"/>
    </location>
</feature>
<evidence type="ECO:0000256" key="1">
    <source>
        <dbReference type="ARBA" id="ARBA00005698"/>
    </source>
</evidence>
<evidence type="ECO:0000313" key="4">
    <source>
        <dbReference type="Proteomes" id="UP000614216"/>
    </source>
</evidence>
<comment type="function">
    <text evidence="2">NDH-1 shuttles electrons from NADH, via FMN and iron-sulfur (Fe-S) centers, to quinones in the respiratory chain. Couples the redox reaction to proton translocation (for every two electrons transferred, four hydrogen ions are translocated across the cytoplasmic membrane), and thus conserves the redox energy in a proton gradient.</text>
</comment>
<keyword evidence="2" id="KW-0874">Quinone</keyword>
<dbReference type="PANTHER" id="PTHR33269:SF17">
    <property type="entry name" value="NADH-UBIQUINONE OXIDOREDUCTASE CHAIN 6"/>
    <property type="match status" value="1"/>
</dbReference>
<feature type="transmembrane region" description="Helical" evidence="2">
    <location>
        <begin position="27"/>
        <end position="47"/>
    </location>
</feature>
<proteinExistence type="inferred from homology"/>
<dbReference type="InterPro" id="IPR001457">
    <property type="entry name" value="NADH_UbQ/plastoQ_OxRdtase_su6"/>
</dbReference>
<keyword evidence="2" id="KW-0812">Transmembrane</keyword>
<dbReference type="GO" id="GO:0005886">
    <property type="term" value="C:plasma membrane"/>
    <property type="evidence" value="ECO:0007669"/>
    <property type="project" value="UniProtKB-SubCell"/>
</dbReference>